<sequence length="180" mass="21372">MYSFKVKRCLNRRGHNWASCPYAHHGERFQRRDPCKFRYRRQMCRASDDFTKCCRGMKCKYAHGLYEYWLHPNRYRTRMCNRGLACHRRICFFAHSLQQLRQVIGLNTDCATIANGGNMHLFSLPREPPRNTPVIHERGETSGTSRQGRFHERLGIDQAMKNSDMDRIMKLLDDLEDELV</sequence>
<dbReference type="PROSITE" id="PS50103">
    <property type="entry name" value="ZF_C3H1"/>
    <property type="match status" value="1"/>
</dbReference>
<dbReference type="AlphaFoldDB" id="A0AAV8EEU4"/>
<feature type="domain" description="C3H1-type" evidence="6">
    <location>
        <begin position="38"/>
        <end position="66"/>
    </location>
</feature>
<evidence type="ECO:0000256" key="2">
    <source>
        <dbReference type="ARBA" id="ARBA00022771"/>
    </source>
</evidence>
<keyword evidence="1 5" id="KW-0479">Metal-binding</keyword>
<dbReference type="PANTHER" id="PTHR14493">
    <property type="entry name" value="UNKEMPT FAMILY MEMBER"/>
    <property type="match status" value="1"/>
</dbReference>
<organism evidence="7 8">
    <name type="scientific">Rhynchospora pubera</name>
    <dbReference type="NCBI Taxonomy" id="906938"/>
    <lineage>
        <taxon>Eukaryota</taxon>
        <taxon>Viridiplantae</taxon>
        <taxon>Streptophyta</taxon>
        <taxon>Embryophyta</taxon>
        <taxon>Tracheophyta</taxon>
        <taxon>Spermatophyta</taxon>
        <taxon>Magnoliopsida</taxon>
        <taxon>Liliopsida</taxon>
        <taxon>Poales</taxon>
        <taxon>Cyperaceae</taxon>
        <taxon>Cyperoideae</taxon>
        <taxon>Rhynchosporeae</taxon>
        <taxon>Rhynchospora</taxon>
    </lineage>
</organism>
<accession>A0AAV8EEU4</accession>
<keyword evidence="3 5" id="KW-0862">Zinc</keyword>
<feature type="zinc finger region" description="C3H1-type" evidence="5">
    <location>
        <begin position="38"/>
        <end position="66"/>
    </location>
</feature>
<dbReference type="GO" id="GO:0003677">
    <property type="term" value="F:DNA binding"/>
    <property type="evidence" value="ECO:0007669"/>
    <property type="project" value="UniProtKB-KW"/>
</dbReference>
<evidence type="ECO:0000259" key="6">
    <source>
        <dbReference type="PROSITE" id="PS50103"/>
    </source>
</evidence>
<dbReference type="GO" id="GO:0008270">
    <property type="term" value="F:zinc ion binding"/>
    <property type="evidence" value="ECO:0007669"/>
    <property type="project" value="UniProtKB-KW"/>
</dbReference>
<dbReference type="Pfam" id="PF25512">
    <property type="entry name" value="zf-CCCH_AtC3H23"/>
    <property type="match status" value="1"/>
</dbReference>
<dbReference type="InterPro" id="IPR000571">
    <property type="entry name" value="Znf_CCCH"/>
</dbReference>
<protein>
    <submittedName>
        <fullName evidence="7">Zinc finger CCCH domain protein</fullName>
    </submittedName>
</protein>
<evidence type="ECO:0000313" key="8">
    <source>
        <dbReference type="Proteomes" id="UP001140206"/>
    </source>
</evidence>
<evidence type="ECO:0000256" key="5">
    <source>
        <dbReference type="PROSITE-ProRule" id="PRU00723"/>
    </source>
</evidence>
<dbReference type="EMBL" id="JAMFTS010000003">
    <property type="protein sequence ID" value="KAJ4776732.1"/>
    <property type="molecule type" value="Genomic_DNA"/>
</dbReference>
<keyword evidence="4" id="KW-0238">DNA-binding</keyword>
<proteinExistence type="predicted"/>
<gene>
    <name evidence="7" type="ORF">LUZ62_060989</name>
</gene>
<evidence type="ECO:0000313" key="7">
    <source>
        <dbReference type="EMBL" id="KAJ4776732.1"/>
    </source>
</evidence>
<dbReference type="InterPro" id="IPR045234">
    <property type="entry name" value="Unkempt-like"/>
</dbReference>
<comment type="caution">
    <text evidence="7">The sequence shown here is derived from an EMBL/GenBank/DDBJ whole genome shotgun (WGS) entry which is preliminary data.</text>
</comment>
<evidence type="ECO:0000256" key="3">
    <source>
        <dbReference type="ARBA" id="ARBA00022833"/>
    </source>
</evidence>
<keyword evidence="2 5" id="KW-0863">Zinc-finger</keyword>
<evidence type="ECO:0000256" key="1">
    <source>
        <dbReference type="ARBA" id="ARBA00022723"/>
    </source>
</evidence>
<dbReference type="Proteomes" id="UP001140206">
    <property type="component" value="Chromosome 3"/>
</dbReference>
<dbReference type="InterPro" id="IPR057444">
    <property type="entry name" value="Znf-CCCH_AtC3H23-like"/>
</dbReference>
<name>A0AAV8EEU4_9POAL</name>
<evidence type="ECO:0000256" key="4">
    <source>
        <dbReference type="ARBA" id="ARBA00023125"/>
    </source>
</evidence>
<dbReference type="PANTHER" id="PTHR14493:SF146">
    <property type="entry name" value="OS07G0668600 PROTEIN"/>
    <property type="match status" value="1"/>
</dbReference>
<reference evidence="7" key="1">
    <citation type="submission" date="2022-08" db="EMBL/GenBank/DDBJ databases">
        <authorList>
            <person name="Marques A."/>
        </authorList>
    </citation>
    <scope>NUCLEOTIDE SEQUENCE</scope>
    <source>
        <strain evidence="7">RhyPub2mFocal</strain>
        <tissue evidence="7">Leaves</tissue>
    </source>
</reference>
<keyword evidence="8" id="KW-1185">Reference proteome</keyword>